<dbReference type="Proteomes" id="UP000799753">
    <property type="component" value="Unassembled WGS sequence"/>
</dbReference>
<dbReference type="EMBL" id="MU006839">
    <property type="protein sequence ID" value="KAF2634330.1"/>
    <property type="molecule type" value="Genomic_DNA"/>
</dbReference>
<protein>
    <submittedName>
        <fullName evidence="1">Uncharacterized protein</fullName>
    </submittedName>
</protein>
<sequence>MTGRSQAARIKNTNLTSFFISVSVFINDAAPSYACTLRSGLQFSNEHKTHPPLPRPAAQILLLRRLRWPEQGTRDLINVHNPGPRCIAVVGDSWSVICWNRT</sequence>
<reference evidence="1" key="1">
    <citation type="journal article" date="2020" name="Stud. Mycol.">
        <title>101 Dothideomycetes genomes: a test case for predicting lifestyles and emergence of pathogens.</title>
        <authorList>
            <person name="Haridas S."/>
            <person name="Albert R."/>
            <person name="Binder M."/>
            <person name="Bloem J."/>
            <person name="Labutti K."/>
            <person name="Salamov A."/>
            <person name="Andreopoulos B."/>
            <person name="Baker S."/>
            <person name="Barry K."/>
            <person name="Bills G."/>
            <person name="Bluhm B."/>
            <person name="Cannon C."/>
            <person name="Castanera R."/>
            <person name="Culley D."/>
            <person name="Daum C."/>
            <person name="Ezra D."/>
            <person name="Gonzalez J."/>
            <person name="Henrissat B."/>
            <person name="Kuo A."/>
            <person name="Liang C."/>
            <person name="Lipzen A."/>
            <person name="Lutzoni F."/>
            <person name="Magnuson J."/>
            <person name="Mondo S."/>
            <person name="Nolan M."/>
            <person name="Ohm R."/>
            <person name="Pangilinan J."/>
            <person name="Park H.-J."/>
            <person name="Ramirez L."/>
            <person name="Alfaro M."/>
            <person name="Sun H."/>
            <person name="Tritt A."/>
            <person name="Yoshinaga Y."/>
            <person name="Zwiers L.-H."/>
            <person name="Turgeon B."/>
            <person name="Goodwin S."/>
            <person name="Spatafora J."/>
            <person name="Crous P."/>
            <person name="Grigoriev I."/>
        </authorList>
    </citation>
    <scope>NUCLEOTIDE SEQUENCE</scope>
    <source>
        <strain evidence="1">CBS 473.64</strain>
    </source>
</reference>
<accession>A0A6A6RGJ4</accession>
<organism evidence="1 2">
    <name type="scientific">Massarina eburnea CBS 473.64</name>
    <dbReference type="NCBI Taxonomy" id="1395130"/>
    <lineage>
        <taxon>Eukaryota</taxon>
        <taxon>Fungi</taxon>
        <taxon>Dikarya</taxon>
        <taxon>Ascomycota</taxon>
        <taxon>Pezizomycotina</taxon>
        <taxon>Dothideomycetes</taxon>
        <taxon>Pleosporomycetidae</taxon>
        <taxon>Pleosporales</taxon>
        <taxon>Massarineae</taxon>
        <taxon>Massarinaceae</taxon>
        <taxon>Massarina</taxon>
    </lineage>
</organism>
<evidence type="ECO:0000313" key="1">
    <source>
        <dbReference type="EMBL" id="KAF2634330.1"/>
    </source>
</evidence>
<gene>
    <name evidence="1" type="ORF">P280DRAFT_474713</name>
</gene>
<evidence type="ECO:0000313" key="2">
    <source>
        <dbReference type="Proteomes" id="UP000799753"/>
    </source>
</evidence>
<name>A0A6A6RGJ4_9PLEO</name>
<keyword evidence="2" id="KW-1185">Reference proteome</keyword>
<proteinExistence type="predicted"/>
<dbReference type="AlphaFoldDB" id="A0A6A6RGJ4"/>